<sequence length="77" mass="8892">MSQHVISNLRHNSLKFGEDYGGETRLKMRQHAVAIYGQDAVTAVAYCALAAWCECQQAEYQFWSDLFNEMQTDTYLH</sequence>
<dbReference type="EMBL" id="JADIJS010000003">
    <property type="protein sequence ID" value="MBO1040917.1"/>
    <property type="molecule type" value="Genomic_DNA"/>
</dbReference>
<gene>
    <name evidence="1" type="ORF">IPV26_14710</name>
</gene>
<evidence type="ECO:0000313" key="2">
    <source>
        <dbReference type="Proteomes" id="UP000718278"/>
    </source>
</evidence>
<evidence type="ECO:0000313" key="1">
    <source>
        <dbReference type="EMBL" id="MBO1040917.1"/>
    </source>
</evidence>
<proteinExistence type="predicted"/>
<accession>A0ABS3K1Z2</accession>
<name>A0ABS3K1Z2_9HYPH</name>
<dbReference type="Proteomes" id="UP000718278">
    <property type="component" value="Unassembled WGS sequence"/>
</dbReference>
<keyword evidence="2" id="KW-1185">Reference proteome</keyword>
<organism evidence="1 2">
    <name type="scientific">Brucella pituitosa</name>
    <dbReference type="NCBI Taxonomy" id="571256"/>
    <lineage>
        <taxon>Bacteria</taxon>
        <taxon>Pseudomonadati</taxon>
        <taxon>Pseudomonadota</taxon>
        <taxon>Alphaproteobacteria</taxon>
        <taxon>Hyphomicrobiales</taxon>
        <taxon>Brucellaceae</taxon>
        <taxon>Brucella/Ochrobactrum group</taxon>
        <taxon>Brucella</taxon>
    </lineage>
</organism>
<comment type="caution">
    <text evidence="1">The sequence shown here is derived from an EMBL/GenBank/DDBJ whole genome shotgun (WGS) entry which is preliminary data.</text>
</comment>
<dbReference type="RefSeq" id="WP_207489291.1">
    <property type="nucleotide sequence ID" value="NZ_JADIJS010000003.1"/>
</dbReference>
<reference evidence="1 2" key="1">
    <citation type="submission" date="2020-10" db="EMBL/GenBank/DDBJ databases">
        <title>Genomic characterization of underground lake bacteria from Wind Cave National Park: Insight into the archetypical LuxI/LuxR and identification of LuxR solos.</title>
        <authorList>
            <person name="Wengert P.C."/>
            <person name="Savka M.A."/>
        </authorList>
    </citation>
    <scope>NUCLEOTIDE SEQUENCE [LARGE SCALE GENOMIC DNA]</scope>
    <source>
        <strain evidence="1 2">SD316</strain>
    </source>
</reference>
<protein>
    <submittedName>
        <fullName evidence="1">Uncharacterized protein</fullName>
    </submittedName>
</protein>